<evidence type="ECO:0000256" key="3">
    <source>
        <dbReference type="ARBA" id="ARBA00022989"/>
    </source>
</evidence>
<dbReference type="PRINTS" id="PR01490">
    <property type="entry name" value="RTXTOXIND"/>
</dbReference>
<feature type="transmembrane region" description="Helical" evidence="5">
    <location>
        <begin position="25"/>
        <end position="48"/>
    </location>
</feature>
<dbReference type="RefSeq" id="WP_138258621.1">
    <property type="nucleotide sequence ID" value="NZ_VBUK01000006.1"/>
</dbReference>
<dbReference type="AlphaFoldDB" id="A0A5R8M4C0"/>
<comment type="subcellular location">
    <subcellularLocation>
        <location evidence="1">Membrane</location>
        <topology evidence="1">Single-pass membrane protein</topology>
    </subcellularLocation>
</comment>
<sequence length="429" mass="49334">MVKKSRNLELRSEEIKDILTQPPSLLIRTGNGIFLFTLLLLFSLSWIFKYPDIIATEALITTDIPPQTEFAKYSGSFDTIFVNNFQAVNKNQILAILENSADTQDVLFIKKILENYEIKPELDISIKLPNLLLLGELETSYTAFKENYLIYELNYTLNPQLNKSQANKISTNELRARLSNLESQKDLGISEMEISTNNFERMKLLYQKGVLSKSEFEKQELEIIRVENKLKSLINTISSTREALGLALNNASELFINKIETKQKLYNNLVQSYTRLRKEIRDWENNYVFKSKIDGTVAFNGFWDKNQTVKQGELIFTVIPKTSLSYISKLKTPAKNFGKIKIGQKVNIGLDSYPQNEFGVLEGIISNVSLVPDEQNNYWIDVNLEDKLVTSYGKEIKFNQNMTGSAEIITEDLRLAHRFLNRLKGLYKQ</sequence>
<dbReference type="PANTHER" id="PTHR30386:SF26">
    <property type="entry name" value="TRANSPORT PROTEIN COMB"/>
    <property type="match status" value="1"/>
</dbReference>
<dbReference type="Proteomes" id="UP000308382">
    <property type="component" value="Unassembled WGS sequence"/>
</dbReference>
<keyword evidence="2 5" id="KW-0812">Transmembrane</keyword>
<reference evidence="6 7" key="1">
    <citation type="journal article" date="2017" name="Int. J. Syst. Evol. Microbiol.">
        <title>Maripseudobacter aurantiacus gen. nov., sp. nov., a novel member of the family Flavobacteriaceae isolated from a sedimentation basin.</title>
        <authorList>
            <person name="Chen C."/>
            <person name="Su Y."/>
            <person name="Tao T."/>
            <person name="Fu G."/>
            <person name="Zhang C."/>
            <person name="Sun C."/>
            <person name="Zhang X."/>
            <person name="Wu M."/>
        </authorList>
    </citation>
    <scope>NUCLEOTIDE SEQUENCE [LARGE SCALE GENOMIC DNA]</scope>
    <source>
        <strain evidence="7">CDA4</strain>
    </source>
</reference>
<keyword evidence="7" id="KW-1185">Reference proteome</keyword>
<organism evidence="6 7">
    <name type="scientific">Maribacter aurantiacus</name>
    <dbReference type="NCBI Taxonomy" id="1882343"/>
    <lineage>
        <taxon>Bacteria</taxon>
        <taxon>Pseudomonadati</taxon>
        <taxon>Bacteroidota</taxon>
        <taxon>Flavobacteriia</taxon>
        <taxon>Flavobacteriales</taxon>
        <taxon>Flavobacteriaceae</taxon>
        <taxon>Maribacter</taxon>
    </lineage>
</organism>
<accession>A0A5R8M4C0</accession>
<comment type="caution">
    <text evidence="6">The sequence shown here is derived from an EMBL/GenBank/DDBJ whole genome shotgun (WGS) entry which is preliminary data.</text>
</comment>
<evidence type="ECO:0000256" key="4">
    <source>
        <dbReference type="ARBA" id="ARBA00023136"/>
    </source>
</evidence>
<protein>
    <submittedName>
        <fullName evidence="6">HlyD family efflux transporter periplasmic adaptor subunit</fullName>
    </submittedName>
</protein>
<evidence type="ECO:0000256" key="1">
    <source>
        <dbReference type="ARBA" id="ARBA00004167"/>
    </source>
</evidence>
<keyword evidence="4 5" id="KW-0472">Membrane</keyword>
<keyword evidence="3 5" id="KW-1133">Transmembrane helix</keyword>
<evidence type="ECO:0000256" key="5">
    <source>
        <dbReference type="SAM" id="Phobius"/>
    </source>
</evidence>
<gene>
    <name evidence="6" type="ORF">FEK29_11715</name>
</gene>
<dbReference type="Gene3D" id="2.40.30.170">
    <property type="match status" value="1"/>
</dbReference>
<evidence type="ECO:0000256" key="2">
    <source>
        <dbReference type="ARBA" id="ARBA00022692"/>
    </source>
</evidence>
<dbReference type="GO" id="GO:0016020">
    <property type="term" value="C:membrane"/>
    <property type="evidence" value="ECO:0007669"/>
    <property type="project" value="UniProtKB-SubCell"/>
</dbReference>
<dbReference type="EMBL" id="VBUK01000006">
    <property type="protein sequence ID" value="TLF44472.1"/>
    <property type="molecule type" value="Genomic_DNA"/>
</dbReference>
<dbReference type="OrthoDB" id="7057889at2"/>
<dbReference type="PANTHER" id="PTHR30386">
    <property type="entry name" value="MEMBRANE FUSION SUBUNIT OF EMRAB-TOLC MULTIDRUG EFFLUX PUMP"/>
    <property type="match status" value="1"/>
</dbReference>
<evidence type="ECO:0000313" key="7">
    <source>
        <dbReference type="Proteomes" id="UP000308382"/>
    </source>
</evidence>
<proteinExistence type="predicted"/>
<dbReference type="InterPro" id="IPR050739">
    <property type="entry name" value="MFP"/>
</dbReference>
<evidence type="ECO:0000313" key="6">
    <source>
        <dbReference type="EMBL" id="TLF44472.1"/>
    </source>
</evidence>
<name>A0A5R8M4C0_9FLAO</name>